<evidence type="ECO:0000259" key="2">
    <source>
        <dbReference type="Pfam" id="PF02120"/>
    </source>
</evidence>
<dbReference type="InterPro" id="IPR038610">
    <property type="entry name" value="FliK-like_C_sf"/>
</dbReference>
<feature type="compositionally biased region" description="Basic and acidic residues" evidence="1">
    <location>
        <begin position="556"/>
        <end position="568"/>
    </location>
</feature>
<gene>
    <name evidence="3" type="ORF">GCM10008919_00210</name>
</gene>
<dbReference type="EMBL" id="BAAACR010000001">
    <property type="protein sequence ID" value="GAA0200843.1"/>
    <property type="molecule type" value="Genomic_DNA"/>
</dbReference>
<evidence type="ECO:0000313" key="3">
    <source>
        <dbReference type="EMBL" id="GAA0200843.1"/>
    </source>
</evidence>
<dbReference type="Gene3D" id="3.30.750.140">
    <property type="match status" value="1"/>
</dbReference>
<proteinExistence type="predicted"/>
<accession>A0ABN0SUG0</accession>
<reference evidence="3 4" key="1">
    <citation type="journal article" date="2019" name="Int. J. Syst. Evol. Microbiol.">
        <title>The Global Catalogue of Microorganisms (GCM) 10K type strain sequencing project: providing services to taxonomists for standard genome sequencing and annotation.</title>
        <authorList>
            <consortium name="The Broad Institute Genomics Platform"/>
            <consortium name="The Broad Institute Genome Sequencing Center for Infectious Disease"/>
            <person name="Wu L."/>
            <person name="Ma J."/>
        </authorList>
    </citation>
    <scope>NUCLEOTIDE SEQUENCE [LARGE SCALE GENOMIC DNA]</scope>
    <source>
        <strain evidence="3 4">JCM 8542</strain>
    </source>
</reference>
<keyword evidence="4" id="KW-1185">Reference proteome</keyword>
<dbReference type="CDD" id="cd17470">
    <property type="entry name" value="T3SS_Flik_C"/>
    <property type="match status" value="1"/>
</dbReference>
<feature type="compositionally biased region" description="Low complexity" evidence="1">
    <location>
        <begin position="541"/>
        <end position="553"/>
    </location>
</feature>
<feature type="region of interest" description="Disordered" evidence="1">
    <location>
        <begin position="1"/>
        <end position="45"/>
    </location>
</feature>
<evidence type="ECO:0000313" key="4">
    <source>
        <dbReference type="Proteomes" id="UP001500399"/>
    </source>
</evidence>
<feature type="region of interest" description="Disordered" evidence="1">
    <location>
        <begin position="69"/>
        <end position="88"/>
    </location>
</feature>
<comment type="caution">
    <text evidence="3">The sequence shown here is derived from an EMBL/GenBank/DDBJ whole genome shotgun (WGS) entry which is preliminary data.</text>
</comment>
<dbReference type="Proteomes" id="UP001500399">
    <property type="component" value="Unassembled WGS sequence"/>
</dbReference>
<protein>
    <recommendedName>
        <fullName evidence="2">Flagellar hook-length control protein-like C-terminal domain-containing protein</fullName>
    </recommendedName>
</protein>
<feature type="compositionally biased region" description="Polar residues" evidence="1">
    <location>
        <begin position="28"/>
        <end position="44"/>
    </location>
</feature>
<feature type="region of interest" description="Disordered" evidence="1">
    <location>
        <begin position="541"/>
        <end position="569"/>
    </location>
</feature>
<evidence type="ECO:0000256" key="1">
    <source>
        <dbReference type="SAM" id="MobiDB-lite"/>
    </source>
</evidence>
<dbReference type="Pfam" id="PF02120">
    <property type="entry name" value="Flg_hook"/>
    <property type="match status" value="1"/>
</dbReference>
<feature type="compositionally biased region" description="Low complexity" evidence="1">
    <location>
        <begin position="376"/>
        <end position="392"/>
    </location>
</feature>
<feature type="region of interest" description="Disordered" evidence="1">
    <location>
        <begin position="369"/>
        <end position="395"/>
    </location>
</feature>
<name>A0ABN0SUG0_9FIRM</name>
<sequence length="599" mass="63080">MNASNLMAVSTADGISAGAGAPKGRTETAGNRAQTASGKNSFSDTFGALQKGMGADASKTEMREAPVKTAQTKVPQTGSTVPSPDTQDVTAEMPKMVDQKTGIDAKKTLSVDDPTADASAVAALAALVNTDRTSVDVNVNEGLDAALTEILERYDLTAEQLGDKKLQTAVQNLLQQMPEEGVKSRNLLLALEGNPPTQSVSAEELTTVQESVSAVSRTSLQSAPTSSQVPRLAALDAVPPAQLRAALAASAASTEVQMPSVDAATEDAVAPLSEQSSAMDDLIPRNPASSGASARFEEMVAPVEMQQSPVKSMAADIVAAPLLRAQAETASAAAQGKSAVDLVGENLIGEETAANPLTVLAQRTMRHDTMQGDTTGQQSSAQEEQSLASGQQDVRMASDTVFEIPTRLAETMPQPAQPIAAQTGANPLPMQDVNAPVQTQEAQRPQPDYEIPRQIVEQARLLRTLTDTQMVIRLKPEHLGELTLRVAVGSDGAVQASFHSDNAHVRNVIENSLVQLRQELTNQGIKVDRVGVYAGLTDGQMPQGQGQEAWQQQSSHRSETQRYTRGDADDYLDEIDGLAPITAEEMGGSVGADGVDYRV</sequence>
<dbReference type="RefSeq" id="WP_304988043.1">
    <property type="nucleotide sequence ID" value="NZ_BAAACR010000001.1"/>
</dbReference>
<dbReference type="InterPro" id="IPR021136">
    <property type="entry name" value="Flagellar_hook_control-like_C"/>
</dbReference>
<organism evidence="3 4">
    <name type="scientific">Selenomonas dianae</name>
    <dbReference type="NCBI Taxonomy" id="135079"/>
    <lineage>
        <taxon>Bacteria</taxon>
        <taxon>Bacillati</taxon>
        <taxon>Bacillota</taxon>
        <taxon>Negativicutes</taxon>
        <taxon>Selenomonadales</taxon>
        <taxon>Selenomonadaceae</taxon>
        <taxon>Selenomonas</taxon>
    </lineage>
</organism>
<feature type="domain" description="Flagellar hook-length control protein-like C-terminal" evidence="2">
    <location>
        <begin position="468"/>
        <end position="535"/>
    </location>
</feature>